<dbReference type="InterPro" id="IPR044839">
    <property type="entry name" value="NDR1-like"/>
</dbReference>
<evidence type="ECO:0000259" key="7">
    <source>
        <dbReference type="Pfam" id="PF03168"/>
    </source>
</evidence>
<dbReference type="GO" id="GO:0005886">
    <property type="term" value="C:plasma membrane"/>
    <property type="evidence" value="ECO:0007669"/>
    <property type="project" value="TreeGrafter"/>
</dbReference>
<dbReference type="PANTHER" id="PTHR31234">
    <property type="entry name" value="LATE EMBRYOGENESIS ABUNDANT (LEA) HYDROXYPROLINE-RICH GLYCOPROTEIN FAMILY"/>
    <property type="match status" value="1"/>
</dbReference>
<evidence type="ECO:0000256" key="1">
    <source>
        <dbReference type="ARBA" id="ARBA00004167"/>
    </source>
</evidence>
<dbReference type="SUPFAM" id="SSF117070">
    <property type="entry name" value="LEA14-like"/>
    <property type="match status" value="1"/>
</dbReference>
<evidence type="ECO:0000256" key="4">
    <source>
        <dbReference type="ARBA" id="ARBA00023136"/>
    </source>
</evidence>
<feature type="domain" description="Late embryogenesis abundant protein LEA-2 subgroup" evidence="7">
    <location>
        <begin position="140"/>
        <end position="243"/>
    </location>
</feature>
<reference evidence="8" key="1">
    <citation type="submission" date="2019-08" db="EMBL/GenBank/DDBJ databases">
        <title>Reference gene set and small RNA set construction with multiple tissues from Davidia involucrata Baill.</title>
        <authorList>
            <person name="Yang H."/>
            <person name="Zhou C."/>
            <person name="Li G."/>
            <person name="Wang J."/>
            <person name="Gao P."/>
            <person name="Wang M."/>
            <person name="Wang R."/>
            <person name="Zhao Y."/>
        </authorList>
    </citation>
    <scope>NUCLEOTIDE SEQUENCE</scope>
    <source>
        <tissue evidence="8">Mixed with DoveR01_LX</tissue>
    </source>
</reference>
<name>A0A5B7ABP5_DAVIN</name>
<gene>
    <name evidence="8" type="ORF">Din_023518</name>
</gene>
<accession>A0A5B7ABP5</accession>
<feature type="compositionally biased region" description="Pro residues" evidence="5">
    <location>
        <begin position="28"/>
        <end position="43"/>
    </location>
</feature>
<dbReference type="GO" id="GO:0098542">
    <property type="term" value="P:defense response to other organism"/>
    <property type="evidence" value="ECO:0007669"/>
    <property type="project" value="InterPro"/>
</dbReference>
<dbReference type="EMBL" id="GHES01023518">
    <property type="protein sequence ID" value="MPA54077.1"/>
    <property type="molecule type" value="Transcribed_RNA"/>
</dbReference>
<dbReference type="AlphaFoldDB" id="A0A5B7ABP5"/>
<dbReference type="Gene3D" id="2.60.40.1820">
    <property type="match status" value="1"/>
</dbReference>
<dbReference type="PANTHER" id="PTHR31234:SF72">
    <property type="entry name" value="NDR1_HIN1-LIKE PROTEIN 6"/>
    <property type="match status" value="1"/>
</dbReference>
<sequence length="268" mass="29765">MADRVHPRDSPPPTVEAASNPSQEAPLKPAPPMPENPVPPPPGTYVIQVPKDQIYRHPPPENARRYQNYTRRKARRSFCCRCLCWTLGLIALLIVLLAVAAGILYLVFRPKAPKYSVDDVAIRGFNLTSSSTISPEFDVTVRARNPNDKIGIYYQKASSVKVYYSDINLCNGVLPTFYQPSNNVTIFQKALKGSKILLTSAVNSALVAEQKQGKVPLRLNLKAPVKIKVGAVKTWTITVKVKCDVTVDKLTAQSKIVDKDCDYCVKLW</sequence>
<feature type="region of interest" description="Disordered" evidence="5">
    <location>
        <begin position="1"/>
        <end position="44"/>
    </location>
</feature>
<evidence type="ECO:0000256" key="3">
    <source>
        <dbReference type="ARBA" id="ARBA00022989"/>
    </source>
</evidence>
<comment type="subcellular location">
    <subcellularLocation>
        <location evidence="1">Membrane</location>
        <topology evidence="1">Single-pass membrane protein</topology>
    </subcellularLocation>
</comment>
<evidence type="ECO:0000256" key="6">
    <source>
        <dbReference type="SAM" id="Phobius"/>
    </source>
</evidence>
<keyword evidence="2 6" id="KW-0812">Transmembrane</keyword>
<evidence type="ECO:0000256" key="2">
    <source>
        <dbReference type="ARBA" id="ARBA00022692"/>
    </source>
</evidence>
<dbReference type="Pfam" id="PF03168">
    <property type="entry name" value="LEA_2"/>
    <property type="match status" value="1"/>
</dbReference>
<evidence type="ECO:0000256" key="5">
    <source>
        <dbReference type="SAM" id="MobiDB-lite"/>
    </source>
</evidence>
<organism evidence="8">
    <name type="scientific">Davidia involucrata</name>
    <name type="common">Dove tree</name>
    <dbReference type="NCBI Taxonomy" id="16924"/>
    <lineage>
        <taxon>Eukaryota</taxon>
        <taxon>Viridiplantae</taxon>
        <taxon>Streptophyta</taxon>
        <taxon>Embryophyta</taxon>
        <taxon>Tracheophyta</taxon>
        <taxon>Spermatophyta</taxon>
        <taxon>Magnoliopsida</taxon>
        <taxon>eudicotyledons</taxon>
        <taxon>Gunneridae</taxon>
        <taxon>Pentapetalae</taxon>
        <taxon>asterids</taxon>
        <taxon>Cornales</taxon>
        <taxon>Nyssaceae</taxon>
        <taxon>Davidia</taxon>
    </lineage>
</organism>
<keyword evidence="3 6" id="KW-1133">Transmembrane helix</keyword>
<feature type="transmembrane region" description="Helical" evidence="6">
    <location>
        <begin position="82"/>
        <end position="108"/>
    </location>
</feature>
<dbReference type="InterPro" id="IPR004864">
    <property type="entry name" value="LEA_2"/>
</dbReference>
<keyword evidence="4 6" id="KW-0472">Membrane</keyword>
<proteinExistence type="predicted"/>
<evidence type="ECO:0000313" key="8">
    <source>
        <dbReference type="EMBL" id="MPA54077.1"/>
    </source>
</evidence>
<protein>
    <recommendedName>
        <fullName evidence="7">Late embryogenesis abundant protein LEA-2 subgroup domain-containing protein</fullName>
    </recommendedName>
</protein>